<name>A0A4Q7V1J7_PSEST</name>
<protein>
    <submittedName>
        <fullName evidence="9">1-acyl-sn-glycerol-3-phosphate acyltransferase</fullName>
    </submittedName>
</protein>
<feature type="transmembrane region" description="Helical" evidence="7">
    <location>
        <begin position="71"/>
        <end position="91"/>
    </location>
</feature>
<gene>
    <name evidence="9" type="ORF">EV383_4929</name>
</gene>
<keyword evidence="7" id="KW-1133">Transmembrane helix</keyword>
<evidence type="ECO:0000259" key="8">
    <source>
        <dbReference type="SMART" id="SM00563"/>
    </source>
</evidence>
<keyword evidence="5 9" id="KW-0012">Acyltransferase</keyword>
<dbReference type="GO" id="GO:0006654">
    <property type="term" value="P:phosphatidic acid biosynthetic process"/>
    <property type="evidence" value="ECO:0007669"/>
    <property type="project" value="TreeGrafter"/>
</dbReference>
<dbReference type="GO" id="GO:0003841">
    <property type="term" value="F:1-acylglycerol-3-phosphate O-acyltransferase activity"/>
    <property type="evidence" value="ECO:0007669"/>
    <property type="project" value="TreeGrafter"/>
</dbReference>
<comment type="caution">
    <text evidence="9">The sequence shown here is derived from an EMBL/GenBank/DDBJ whole genome shotgun (WGS) entry which is preliminary data.</text>
</comment>
<feature type="compositionally biased region" description="Low complexity" evidence="6">
    <location>
        <begin position="7"/>
        <end position="21"/>
    </location>
</feature>
<feature type="domain" description="Phospholipid/glycerol acyltransferase" evidence="8">
    <location>
        <begin position="131"/>
        <end position="243"/>
    </location>
</feature>
<dbReference type="Pfam" id="PF01553">
    <property type="entry name" value="Acyltransferase"/>
    <property type="match status" value="1"/>
</dbReference>
<evidence type="ECO:0000256" key="5">
    <source>
        <dbReference type="ARBA" id="ARBA00023315"/>
    </source>
</evidence>
<evidence type="ECO:0000256" key="3">
    <source>
        <dbReference type="ARBA" id="ARBA00022679"/>
    </source>
</evidence>
<evidence type="ECO:0000256" key="4">
    <source>
        <dbReference type="ARBA" id="ARBA00023098"/>
    </source>
</evidence>
<evidence type="ECO:0000256" key="7">
    <source>
        <dbReference type="SAM" id="Phobius"/>
    </source>
</evidence>
<comment type="pathway">
    <text evidence="1">Lipid metabolism.</text>
</comment>
<keyword evidence="3 9" id="KW-0808">Transferase</keyword>
<dbReference type="OrthoDB" id="5184723at2"/>
<dbReference type="CDD" id="cd07989">
    <property type="entry name" value="LPLAT_AGPAT-like"/>
    <property type="match status" value="1"/>
</dbReference>
<keyword evidence="4" id="KW-0443">Lipid metabolism</keyword>
<keyword evidence="7" id="KW-0812">Transmembrane</keyword>
<dbReference type="InterPro" id="IPR002123">
    <property type="entry name" value="Plipid/glycerol_acylTrfase"/>
</dbReference>
<keyword evidence="7" id="KW-0472">Membrane</keyword>
<dbReference type="PANTHER" id="PTHR10434:SF64">
    <property type="entry name" value="1-ACYL-SN-GLYCEROL-3-PHOSPHATE ACYLTRANSFERASE-RELATED"/>
    <property type="match status" value="1"/>
</dbReference>
<dbReference type="EMBL" id="SHKL01000001">
    <property type="protein sequence ID" value="RZT87995.1"/>
    <property type="molecule type" value="Genomic_DNA"/>
</dbReference>
<proteinExistence type="predicted"/>
<dbReference type="PANTHER" id="PTHR10434">
    <property type="entry name" value="1-ACYL-SN-GLYCEROL-3-PHOSPHATE ACYLTRANSFERASE"/>
    <property type="match status" value="1"/>
</dbReference>
<dbReference type="SMART" id="SM00563">
    <property type="entry name" value="PlsC"/>
    <property type="match status" value="1"/>
</dbReference>
<organism evidence="9 10">
    <name type="scientific">Pseudonocardia sediminis</name>
    <dbReference type="NCBI Taxonomy" id="1397368"/>
    <lineage>
        <taxon>Bacteria</taxon>
        <taxon>Bacillati</taxon>
        <taxon>Actinomycetota</taxon>
        <taxon>Actinomycetes</taxon>
        <taxon>Pseudonocardiales</taxon>
        <taxon>Pseudonocardiaceae</taxon>
        <taxon>Pseudonocardia</taxon>
    </lineage>
</organism>
<evidence type="ECO:0000313" key="9">
    <source>
        <dbReference type="EMBL" id="RZT87995.1"/>
    </source>
</evidence>
<evidence type="ECO:0000256" key="1">
    <source>
        <dbReference type="ARBA" id="ARBA00005189"/>
    </source>
</evidence>
<evidence type="ECO:0000256" key="6">
    <source>
        <dbReference type="SAM" id="MobiDB-lite"/>
    </source>
</evidence>
<evidence type="ECO:0000313" key="10">
    <source>
        <dbReference type="Proteomes" id="UP000291591"/>
    </source>
</evidence>
<dbReference type="RefSeq" id="WP_130292065.1">
    <property type="nucleotide sequence ID" value="NZ_SHKL01000001.1"/>
</dbReference>
<reference evidence="9 10" key="1">
    <citation type="submission" date="2019-02" db="EMBL/GenBank/DDBJ databases">
        <title>Sequencing the genomes of 1000 actinobacteria strains.</title>
        <authorList>
            <person name="Klenk H.-P."/>
        </authorList>
    </citation>
    <scope>NUCLEOTIDE SEQUENCE [LARGE SCALE GENOMIC DNA]</scope>
    <source>
        <strain evidence="9 10">DSM 45779</strain>
    </source>
</reference>
<accession>A0A4Q7V1J7</accession>
<keyword evidence="2" id="KW-0444">Lipid biosynthesis</keyword>
<keyword evidence="10" id="KW-1185">Reference proteome</keyword>
<sequence length="304" mass="31954">MTEVVERPGVPVRPSTRPVPVLGDLRDHPTHPGVLPARERPGGPWAPWSPCGDECLPPRPRAGWLRASRRLCALACVVASAVVAGFVLPLLRPAGRDRLLRALLGGALRAAGVRLEVTGSDTLRPDDGRGALVVANHLSWIDVLALGAVSPVRMLAKREVAQWPVIGTLAGKVGTLFVDREGLSTLPGVVDDTAAALRDGALIGVFPEATTWCGAASGEFRRAPFQAAIDAGAPVRPVTFALRTADGRPTTAASFVGDQTLGDSLLRVLRMPSVVCAMTISPVLEPTGDRRSLARRAEAVVRSA</sequence>
<dbReference type="SUPFAM" id="SSF69593">
    <property type="entry name" value="Glycerol-3-phosphate (1)-acyltransferase"/>
    <property type="match status" value="1"/>
</dbReference>
<feature type="region of interest" description="Disordered" evidence="6">
    <location>
        <begin position="1"/>
        <end position="41"/>
    </location>
</feature>
<dbReference type="Proteomes" id="UP000291591">
    <property type="component" value="Unassembled WGS sequence"/>
</dbReference>
<evidence type="ECO:0000256" key="2">
    <source>
        <dbReference type="ARBA" id="ARBA00022516"/>
    </source>
</evidence>
<dbReference type="AlphaFoldDB" id="A0A4Q7V1J7"/>